<dbReference type="Gene3D" id="3.30.70.270">
    <property type="match status" value="1"/>
</dbReference>
<dbReference type="InterPro" id="IPR015168">
    <property type="entry name" value="SsuA/THI5"/>
</dbReference>
<dbReference type="RefSeq" id="WP_182809513.1">
    <property type="nucleotide sequence ID" value="NZ_JACJFM010000018.1"/>
</dbReference>
<dbReference type="Pfam" id="PF00990">
    <property type="entry name" value="GGDEF"/>
    <property type="match status" value="1"/>
</dbReference>
<evidence type="ECO:0000256" key="4">
    <source>
        <dbReference type="ARBA" id="ARBA00011738"/>
    </source>
</evidence>
<keyword evidence="13" id="KW-0812">Transmembrane</keyword>
<comment type="subunit">
    <text evidence="4">Homodimer.</text>
</comment>
<feature type="chain" id="PRO_5032910782" description="Thiamine pyrimidine synthase" evidence="14">
    <location>
        <begin position="25"/>
        <end position="683"/>
    </location>
</feature>
<evidence type="ECO:0000259" key="15">
    <source>
        <dbReference type="PROSITE" id="PS50113"/>
    </source>
</evidence>
<organism evidence="17 18">
    <name type="scientific">Oceanospirillum sediminis</name>
    <dbReference type="NCBI Taxonomy" id="2760088"/>
    <lineage>
        <taxon>Bacteria</taxon>
        <taxon>Pseudomonadati</taxon>
        <taxon>Pseudomonadota</taxon>
        <taxon>Gammaproteobacteria</taxon>
        <taxon>Oceanospirillales</taxon>
        <taxon>Oceanospirillaceae</taxon>
        <taxon>Oceanospirillum</taxon>
    </lineage>
</organism>
<accession>A0A839IUE0</accession>
<dbReference type="SUPFAM" id="SSF55785">
    <property type="entry name" value="PYP-like sensor domain (PAS domain)"/>
    <property type="match status" value="1"/>
</dbReference>
<evidence type="ECO:0000256" key="13">
    <source>
        <dbReference type="SAM" id="Phobius"/>
    </source>
</evidence>
<dbReference type="InterPro" id="IPR027939">
    <property type="entry name" value="NMT1/THI5"/>
</dbReference>
<keyword evidence="13" id="KW-1133">Transmembrane helix</keyword>
<feature type="domain" description="GGDEF" evidence="16">
    <location>
        <begin position="533"/>
        <end position="669"/>
    </location>
</feature>
<proteinExistence type="inferred from homology"/>
<keyword evidence="13" id="KW-0472">Membrane</keyword>
<dbReference type="Proteomes" id="UP000565262">
    <property type="component" value="Unassembled WGS sequence"/>
</dbReference>
<keyword evidence="7" id="KW-0663">Pyridoxal phosphate</keyword>
<evidence type="ECO:0000313" key="18">
    <source>
        <dbReference type="Proteomes" id="UP000565262"/>
    </source>
</evidence>
<evidence type="ECO:0000256" key="7">
    <source>
        <dbReference type="ARBA" id="ARBA00022898"/>
    </source>
</evidence>
<dbReference type="Pfam" id="PF09084">
    <property type="entry name" value="NMT1"/>
    <property type="match status" value="1"/>
</dbReference>
<evidence type="ECO:0000256" key="9">
    <source>
        <dbReference type="ARBA" id="ARBA00023004"/>
    </source>
</evidence>
<evidence type="ECO:0000256" key="6">
    <source>
        <dbReference type="ARBA" id="ARBA00022723"/>
    </source>
</evidence>
<comment type="catalytic activity">
    <reaction evidence="11">
        <text>N(6)-(pyridoxal phosphate)-L-lysyl-[4-amino-5-hydroxymethyl-2-methylpyrimidine phosphate synthase] + L-histidyl-[4-amino-5-hydroxymethyl-2-methylpyrimidine phosphate synthase] + 2 Fe(3+) + 4 H2O = L-lysyl-[4-amino-5-hydroxymethyl-2-methylpyrimidine phosphate synthase] + (2S)-2-amino-5-hydroxy-4-oxopentanoyl-[4-amino-5-hydroxymethyl-2-methylpyrimidine phosphate synthase] + 4-amino-2-methyl-5-(phosphooxymethyl)pyrimidine + 3-oxopropanoate + 2 Fe(2+) + 2 H(+)</text>
        <dbReference type="Rhea" id="RHEA:65756"/>
        <dbReference type="Rhea" id="RHEA-COMP:16892"/>
        <dbReference type="Rhea" id="RHEA-COMP:16893"/>
        <dbReference type="Rhea" id="RHEA-COMP:16894"/>
        <dbReference type="Rhea" id="RHEA-COMP:16895"/>
        <dbReference type="ChEBI" id="CHEBI:15377"/>
        <dbReference type="ChEBI" id="CHEBI:15378"/>
        <dbReference type="ChEBI" id="CHEBI:29033"/>
        <dbReference type="ChEBI" id="CHEBI:29034"/>
        <dbReference type="ChEBI" id="CHEBI:29969"/>
        <dbReference type="ChEBI" id="CHEBI:29979"/>
        <dbReference type="ChEBI" id="CHEBI:33190"/>
        <dbReference type="ChEBI" id="CHEBI:58354"/>
        <dbReference type="ChEBI" id="CHEBI:143915"/>
        <dbReference type="ChEBI" id="CHEBI:157692"/>
    </reaction>
    <physiologicalReaction direction="left-to-right" evidence="11">
        <dbReference type="Rhea" id="RHEA:65757"/>
    </physiologicalReaction>
</comment>
<feature type="signal peptide" evidence="14">
    <location>
        <begin position="1"/>
        <end position="24"/>
    </location>
</feature>
<dbReference type="SUPFAM" id="SSF55073">
    <property type="entry name" value="Nucleotide cyclase"/>
    <property type="match status" value="1"/>
</dbReference>
<dbReference type="InterPro" id="IPR029787">
    <property type="entry name" value="Nucleotide_cyclase"/>
</dbReference>
<keyword evidence="18" id="KW-1185">Reference proteome</keyword>
<evidence type="ECO:0000259" key="16">
    <source>
        <dbReference type="PROSITE" id="PS50887"/>
    </source>
</evidence>
<dbReference type="PANTHER" id="PTHR31528:SF1">
    <property type="entry name" value="4-AMINO-5-HYDROXYMETHYL-2-METHYLPYRIMIDINE PHOSPHATE SYNTHASE THI11-RELATED"/>
    <property type="match status" value="1"/>
</dbReference>
<dbReference type="Gene3D" id="3.40.190.10">
    <property type="entry name" value="Periplasmic binding protein-like II"/>
    <property type="match status" value="2"/>
</dbReference>
<keyword evidence="14" id="KW-0732">Signal</keyword>
<dbReference type="AlphaFoldDB" id="A0A839IUE0"/>
<evidence type="ECO:0000256" key="3">
    <source>
        <dbReference type="ARBA" id="ARBA00009406"/>
    </source>
</evidence>
<dbReference type="SMART" id="SM00267">
    <property type="entry name" value="GGDEF"/>
    <property type="match status" value="1"/>
</dbReference>
<keyword evidence="8" id="KW-0784">Thiamine biosynthesis</keyword>
<keyword evidence="9" id="KW-0408">Iron</keyword>
<sequence>MPLRSGFLSFLFFSAMLLSSLSQAAEKVVLQLSWTHQYEFAGFYAALEKGFYRHEGLDVTIRPGGFNVRSSLEEVLSGKATFGVTGSELLLARTSGQPVVALGVIFQHSAAGIATLAESGILTPQDFSGKRLEIGELTNDAETYAVLLAEGITDKQYEHIPSSFSTAQLISQKSDAVSVYTTNQPYELEKAGIPYRLILPRSYGIDFYGDTMFTSEDMINQKPELVKAFVRASLRGWKYAFDRPDEIIDLILQKYSDFPNAHTREHLEFEYRQMKELILPELVELGHMNETRWRHMANTFVSLGLLQPDYSLEGFQWTPKQDRENQRQLYLKIALIVIASILLMLVLLFFYNRKLQEQIALKAEIEHDLKDSIKKQDIILWAGELGYWRWDRDKGALFLDDISANLLGGYHESREFVLKELSNNSDIASVRNFFSHFGDTIREHKARFQIENDLIDGEGQPRHILCKGEPLSFTEEGKLDSAHGIFTDITEQRKSQQQLEQLAITDTLTGLLNRRYYMSRLSAFMQRVKFGEGHFSIIIIDIDNMESVNAEYGEHTGDLVIETIADILQQQVRPLDLVARYSGQVFAILMPDISATEAYTTCEKINSYISHYRFDTSNKSFFVSVTGGIVDTQEFSLADLNSKQLFYLAEERVKEGKAQGKQRFIMSRTPGPDGPLSDEQTLS</sequence>
<dbReference type="Gene3D" id="3.30.450.20">
    <property type="entry name" value="PAS domain"/>
    <property type="match status" value="1"/>
</dbReference>
<evidence type="ECO:0000256" key="8">
    <source>
        <dbReference type="ARBA" id="ARBA00022977"/>
    </source>
</evidence>
<dbReference type="CDD" id="cd01949">
    <property type="entry name" value="GGDEF"/>
    <property type="match status" value="1"/>
</dbReference>
<dbReference type="EMBL" id="JACJFM010000018">
    <property type="protein sequence ID" value="MBB1487736.1"/>
    <property type="molecule type" value="Genomic_DNA"/>
</dbReference>
<comment type="function">
    <text evidence="1">Responsible for the formation of the pyrimidine heterocycle in the thiamine biosynthesis pathway. Catalyzes the formation of hydroxymethylpyrimidine phosphate (HMP-P) from histidine and pyridoxal phosphate (PLP). The protein uses PLP and the active site histidine to form HMP-P, generating an inactive enzyme. The enzyme can only undergo a single turnover, which suggests it is a suicide enzyme.</text>
</comment>
<dbReference type="NCBIfam" id="TIGR00254">
    <property type="entry name" value="GGDEF"/>
    <property type="match status" value="1"/>
</dbReference>
<dbReference type="GO" id="GO:0016740">
    <property type="term" value="F:transferase activity"/>
    <property type="evidence" value="ECO:0007669"/>
    <property type="project" value="UniProtKB-KW"/>
</dbReference>
<protein>
    <recommendedName>
        <fullName evidence="10">Thiamine pyrimidine synthase</fullName>
    </recommendedName>
</protein>
<evidence type="ECO:0000256" key="14">
    <source>
        <dbReference type="SAM" id="SignalP"/>
    </source>
</evidence>
<evidence type="ECO:0000313" key="17">
    <source>
        <dbReference type="EMBL" id="MBB1487736.1"/>
    </source>
</evidence>
<comment type="caution">
    <text evidence="17">The sequence shown here is derived from an EMBL/GenBank/DDBJ whole genome shotgun (WGS) entry which is preliminary data.</text>
</comment>
<dbReference type="PROSITE" id="PS50113">
    <property type="entry name" value="PAC"/>
    <property type="match status" value="1"/>
</dbReference>
<dbReference type="GO" id="GO:0046872">
    <property type="term" value="F:metal ion binding"/>
    <property type="evidence" value="ECO:0007669"/>
    <property type="project" value="UniProtKB-KW"/>
</dbReference>
<dbReference type="GO" id="GO:0009228">
    <property type="term" value="P:thiamine biosynthetic process"/>
    <property type="evidence" value="ECO:0007669"/>
    <property type="project" value="UniProtKB-KW"/>
</dbReference>
<dbReference type="InterPro" id="IPR000700">
    <property type="entry name" value="PAS-assoc_C"/>
</dbReference>
<evidence type="ECO:0000256" key="10">
    <source>
        <dbReference type="ARBA" id="ARBA00033171"/>
    </source>
</evidence>
<dbReference type="PANTHER" id="PTHR31528">
    <property type="entry name" value="4-AMINO-5-HYDROXYMETHYL-2-METHYLPYRIMIDINE PHOSPHATE SYNTHASE THI11-RELATED"/>
    <property type="match status" value="1"/>
</dbReference>
<evidence type="ECO:0000256" key="5">
    <source>
        <dbReference type="ARBA" id="ARBA00022679"/>
    </source>
</evidence>
<dbReference type="InterPro" id="IPR043128">
    <property type="entry name" value="Rev_trsase/Diguanyl_cyclase"/>
</dbReference>
<keyword evidence="6" id="KW-0479">Metal-binding</keyword>
<comment type="pathway">
    <text evidence="2">Cofactor biosynthesis; thiamine diphosphate biosynthesis.</text>
</comment>
<feature type="region of interest" description="Disordered" evidence="12">
    <location>
        <begin position="659"/>
        <end position="683"/>
    </location>
</feature>
<dbReference type="PROSITE" id="PS50887">
    <property type="entry name" value="GGDEF"/>
    <property type="match status" value="1"/>
</dbReference>
<feature type="transmembrane region" description="Helical" evidence="13">
    <location>
        <begin position="329"/>
        <end position="351"/>
    </location>
</feature>
<evidence type="ECO:0000256" key="11">
    <source>
        <dbReference type="ARBA" id="ARBA00048179"/>
    </source>
</evidence>
<keyword evidence="5" id="KW-0808">Transferase</keyword>
<dbReference type="SUPFAM" id="SSF53850">
    <property type="entry name" value="Periplasmic binding protein-like II"/>
    <property type="match status" value="1"/>
</dbReference>
<feature type="domain" description="PAC" evidence="15">
    <location>
        <begin position="448"/>
        <end position="501"/>
    </location>
</feature>
<comment type="similarity">
    <text evidence="3">Belongs to the NMT1/THI5 family.</text>
</comment>
<gene>
    <name evidence="17" type="ORF">H4O21_14085</name>
</gene>
<reference evidence="17 18" key="1">
    <citation type="submission" date="2020-08" db="EMBL/GenBank/DDBJ databases">
        <title>Oceanospirillum sp. nov. isolated from marine sediment.</title>
        <authorList>
            <person name="Ji X."/>
        </authorList>
    </citation>
    <scope>NUCLEOTIDE SEQUENCE [LARGE SCALE GENOMIC DNA]</scope>
    <source>
        <strain evidence="17 18">D5</strain>
    </source>
</reference>
<name>A0A839IUE0_9GAMM</name>
<evidence type="ECO:0000256" key="2">
    <source>
        <dbReference type="ARBA" id="ARBA00004948"/>
    </source>
</evidence>
<evidence type="ECO:0000256" key="1">
    <source>
        <dbReference type="ARBA" id="ARBA00003469"/>
    </source>
</evidence>
<evidence type="ECO:0000256" key="12">
    <source>
        <dbReference type="SAM" id="MobiDB-lite"/>
    </source>
</evidence>
<dbReference type="InterPro" id="IPR035965">
    <property type="entry name" value="PAS-like_dom_sf"/>
</dbReference>
<dbReference type="InterPro" id="IPR000160">
    <property type="entry name" value="GGDEF_dom"/>
</dbReference>